<accession>A0A7R8D182</accession>
<evidence type="ECO:0000313" key="2">
    <source>
        <dbReference type="Proteomes" id="UP000675881"/>
    </source>
</evidence>
<dbReference type="AlphaFoldDB" id="A0A7R8D182"/>
<gene>
    <name evidence="1" type="ORF">LSAA_13289</name>
</gene>
<organism evidence="1 2">
    <name type="scientific">Lepeophtheirus salmonis</name>
    <name type="common">Salmon louse</name>
    <name type="synonym">Caligus salmonis</name>
    <dbReference type="NCBI Taxonomy" id="72036"/>
    <lineage>
        <taxon>Eukaryota</taxon>
        <taxon>Metazoa</taxon>
        <taxon>Ecdysozoa</taxon>
        <taxon>Arthropoda</taxon>
        <taxon>Crustacea</taxon>
        <taxon>Multicrustacea</taxon>
        <taxon>Hexanauplia</taxon>
        <taxon>Copepoda</taxon>
        <taxon>Siphonostomatoida</taxon>
        <taxon>Caligidae</taxon>
        <taxon>Lepeophtheirus</taxon>
    </lineage>
</organism>
<sequence length="137" mass="15499">MNKAINTDESGTPFMQEVFRDTGCYQSLITEDLTSNYEIVFDKSKMKVLKAVNNNLLGFLSRKSLQPLGIIPRCFLHIPMNKNCISESKTESQEDPMHIHPKNGPIKLLPICNPRKTPYTFQDAAKATLDEKLGIIE</sequence>
<reference evidence="1" key="1">
    <citation type="submission" date="2021-02" db="EMBL/GenBank/DDBJ databases">
        <authorList>
            <person name="Bekaert M."/>
        </authorList>
    </citation>
    <scope>NUCLEOTIDE SEQUENCE</scope>
    <source>
        <strain evidence="1">IoA-00</strain>
    </source>
</reference>
<name>A0A7R8D182_LEPSM</name>
<keyword evidence="2" id="KW-1185">Reference proteome</keyword>
<evidence type="ECO:0000313" key="1">
    <source>
        <dbReference type="EMBL" id="CAF2992377.1"/>
    </source>
</evidence>
<dbReference type="EMBL" id="HG994586">
    <property type="protein sequence ID" value="CAF2992377.1"/>
    <property type="molecule type" value="Genomic_DNA"/>
</dbReference>
<protein>
    <submittedName>
        <fullName evidence="1">(salmon louse) hypothetical protein</fullName>
    </submittedName>
</protein>
<dbReference type="Proteomes" id="UP000675881">
    <property type="component" value="Chromosome 7"/>
</dbReference>
<proteinExistence type="predicted"/>